<dbReference type="Proteomes" id="UP000460715">
    <property type="component" value="Unassembled WGS sequence"/>
</dbReference>
<dbReference type="EMBL" id="SNVJ01000009">
    <property type="protein sequence ID" value="MXP64040.1"/>
    <property type="molecule type" value="Genomic_DNA"/>
</dbReference>
<proteinExistence type="predicted"/>
<comment type="caution">
    <text evidence="1">The sequence shown here is derived from an EMBL/GenBank/DDBJ whole genome shotgun (WGS) entry which is preliminary data.</text>
</comment>
<reference evidence="1 2" key="1">
    <citation type="submission" date="2019-03" db="EMBL/GenBank/DDBJ databases">
        <title>Roseomonas sp. a novel Roseomonas species isolated from Sea whip Gorgonian.</title>
        <authorList>
            <person name="Li F."/>
            <person name="Pan X."/>
            <person name="Huang S."/>
            <person name="Li Z."/>
            <person name="Meng B."/>
        </authorList>
    </citation>
    <scope>NUCLEOTIDE SEQUENCE [LARGE SCALE GENOMIC DNA]</scope>
    <source>
        <strain evidence="1 2">M0104</strain>
    </source>
</reference>
<accession>A0A845BD49</accession>
<dbReference type="InterPro" id="IPR027417">
    <property type="entry name" value="P-loop_NTPase"/>
</dbReference>
<dbReference type="OrthoDB" id="7202530at2"/>
<dbReference type="Gene3D" id="3.40.50.300">
    <property type="entry name" value="P-loop containing nucleotide triphosphate hydrolases"/>
    <property type="match status" value="1"/>
</dbReference>
<dbReference type="SUPFAM" id="SSF52540">
    <property type="entry name" value="P-loop containing nucleoside triphosphate hydrolases"/>
    <property type="match status" value="1"/>
</dbReference>
<name>A0A845BD49_9PROT</name>
<evidence type="ECO:0008006" key="3">
    <source>
        <dbReference type="Google" id="ProtNLM"/>
    </source>
</evidence>
<keyword evidence="2" id="KW-1185">Reference proteome</keyword>
<evidence type="ECO:0000313" key="2">
    <source>
        <dbReference type="Proteomes" id="UP000460715"/>
    </source>
</evidence>
<evidence type="ECO:0000313" key="1">
    <source>
        <dbReference type="EMBL" id="MXP64040.1"/>
    </source>
</evidence>
<sequence length="232" mass="23433">MPRPIPAPDDEPPPGLATLRARLARLEGGGRPAQAQAAIPLCEGLGLPGGGLARAALHEVLAATPGCGAAFCALLLARSGGTVLWITAGEAPLRPWPPGLAGCGLTPERLVLARAKARVDALWAMEEALRCPAVSGALLAGDGAAPDLTATRRLQLAAEAGGALGLLLRPDEGGAGPLAPSAAVTRWRVAALPGDGAPRWRLELLRARGGAPGGPWAVRWHAAEGRLALDGP</sequence>
<dbReference type="RefSeq" id="WP_160937170.1">
    <property type="nucleotide sequence ID" value="NZ_SNVJ01000009.1"/>
</dbReference>
<protein>
    <recommendedName>
        <fullName evidence="3">Protein ImuA</fullName>
    </recommendedName>
</protein>
<gene>
    <name evidence="1" type="ORF">E0493_11865</name>
</gene>
<dbReference type="AlphaFoldDB" id="A0A845BD49"/>
<organism evidence="1 2">
    <name type="scientific">Teichococcus coralli</name>
    <dbReference type="NCBI Taxonomy" id="2545983"/>
    <lineage>
        <taxon>Bacteria</taxon>
        <taxon>Pseudomonadati</taxon>
        <taxon>Pseudomonadota</taxon>
        <taxon>Alphaproteobacteria</taxon>
        <taxon>Acetobacterales</taxon>
        <taxon>Roseomonadaceae</taxon>
        <taxon>Roseomonas</taxon>
    </lineage>
</organism>